<dbReference type="Gene3D" id="2.30.30.30">
    <property type="match status" value="1"/>
</dbReference>
<dbReference type="AlphaFoldDB" id="A0A1G2CI58"/>
<dbReference type="InterPro" id="IPR013185">
    <property type="entry name" value="Transl_elong_KOW-like"/>
</dbReference>
<dbReference type="SUPFAM" id="SSF50249">
    <property type="entry name" value="Nucleic acid-binding proteins"/>
    <property type="match status" value="1"/>
</dbReference>
<dbReference type="Proteomes" id="UP000178495">
    <property type="component" value="Unassembled WGS sequence"/>
</dbReference>
<comment type="similarity">
    <text evidence="3">Belongs to the elongation factor P family.</text>
</comment>
<proteinExistence type="inferred from homology"/>
<keyword evidence="5" id="KW-0251">Elongation factor</keyword>
<evidence type="ECO:0000256" key="2">
    <source>
        <dbReference type="ARBA" id="ARBA00004815"/>
    </source>
</evidence>
<evidence type="ECO:0000259" key="7">
    <source>
        <dbReference type="SMART" id="SM00841"/>
    </source>
</evidence>
<name>A0A1G2CI58_9BACT</name>
<dbReference type="Pfam" id="PF09285">
    <property type="entry name" value="Elong-fact-P_C"/>
    <property type="match status" value="1"/>
</dbReference>
<dbReference type="InterPro" id="IPR014722">
    <property type="entry name" value="Rib_uL2_dom2"/>
</dbReference>
<gene>
    <name evidence="8" type="ORF">A3A43_00425</name>
</gene>
<dbReference type="NCBIfam" id="NF001810">
    <property type="entry name" value="PRK00529.1"/>
    <property type="match status" value="1"/>
</dbReference>
<dbReference type="InterPro" id="IPR015365">
    <property type="entry name" value="Elong-fact-P_C"/>
</dbReference>
<comment type="caution">
    <text evidence="8">The sequence shown here is derived from an EMBL/GenBank/DDBJ whole genome shotgun (WGS) entry which is preliminary data.</text>
</comment>
<dbReference type="STRING" id="1798652.A3A43_00425"/>
<evidence type="ECO:0000313" key="9">
    <source>
        <dbReference type="Proteomes" id="UP000178495"/>
    </source>
</evidence>
<evidence type="ECO:0000256" key="6">
    <source>
        <dbReference type="ARBA" id="ARBA00022917"/>
    </source>
</evidence>
<dbReference type="FunFam" id="2.30.30.30:FF:000003">
    <property type="entry name" value="Elongation factor P"/>
    <property type="match status" value="1"/>
</dbReference>
<dbReference type="Pfam" id="PF08207">
    <property type="entry name" value="EFP_N"/>
    <property type="match status" value="1"/>
</dbReference>
<evidence type="ECO:0000256" key="4">
    <source>
        <dbReference type="ARBA" id="ARBA00022490"/>
    </source>
</evidence>
<dbReference type="PANTHER" id="PTHR30053:SF12">
    <property type="entry name" value="ELONGATION FACTOR P (EF-P) FAMILY PROTEIN"/>
    <property type="match status" value="1"/>
</dbReference>
<evidence type="ECO:0000256" key="5">
    <source>
        <dbReference type="ARBA" id="ARBA00022768"/>
    </source>
</evidence>
<sequence length="186" mass="20982">MLSYTDLKKGIVFVYNGEPYEVLESGFLRMQQRKAVVQTKIKNLVNGKIIDRNWQASDSFEEAEVERKKAVCIYESKGEHWFHEEGDKSKRFSLKGEILGEPGRFLKPNTPVTTWVWNDKVIHVEVPIKMILEVKDAPPAIRGNTAQGGTKQVTLETGAIVSTPLFVEAGDKIVVNTETGEYVERA</sequence>
<dbReference type="Gene3D" id="2.40.50.140">
    <property type="entry name" value="Nucleic acid-binding proteins"/>
    <property type="match status" value="2"/>
</dbReference>
<dbReference type="SMART" id="SM00841">
    <property type="entry name" value="Elong-fact-P_C"/>
    <property type="match status" value="1"/>
</dbReference>
<organism evidence="8 9">
    <name type="scientific">Candidatus Liptonbacteria bacterium RIFCSPLOWO2_01_FULL_56_20</name>
    <dbReference type="NCBI Taxonomy" id="1798652"/>
    <lineage>
        <taxon>Bacteria</taxon>
        <taxon>Candidatus Liptoniibacteriota</taxon>
    </lineage>
</organism>
<dbReference type="PANTHER" id="PTHR30053">
    <property type="entry name" value="ELONGATION FACTOR P"/>
    <property type="match status" value="1"/>
</dbReference>
<keyword evidence="4" id="KW-0963">Cytoplasm</keyword>
<evidence type="ECO:0000313" key="8">
    <source>
        <dbReference type="EMBL" id="OGZ01093.1"/>
    </source>
</evidence>
<dbReference type="CDD" id="cd05794">
    <property type="entry name" value="S1_EF-P_repeat_2"/>
    <property type="match status" value="1"/>
</dbReference>
<dbReference type="InterPro" id="IPR008991">
    <property type="entry name" value="Translation_prot_SH3-like_sf"/>
</dbReference>
<dbReference type="SUPFAM" id="SSF50104">
    <property type="entry name" value="Translation proteins SH3-like domain"/>
    <property type="match status" value="1"/>
</dbReference>
<protein>
    <recommendedName>
        <fullName evidence="7">Elongation factor P C-terminal domain-containing protein</fullName>
    </recommendedName>
</protein>
<reference evidence="8 9" key="1">
    <citation type="journal article" date="2016" name="Nat. Commun.">
        <title>Thousands of microbial genomes shed light on interconnected biogeochemical processes in an aquifer system.</title>
        <authorList>
            <person name="Anantharaman K."/>
            <person name="Brown C.T."/>
            <person name="Hug L.A."/>
            <person name="Sharon I."/>
            <person name="Castelle C.J."/>
            <person name="Probst A.J."/>
            <person name="Thomas B.C."/>
            <person name="Singh A."/>
            <person name="Wilkins M.J."/>
            <person name="Karaoz U."/>
            <person name="Brodie E.L."/>
            <person name="Williams K.H."/>
            <person name="Hubbard S.S."/>
            <person name="Banfield J.F."/>
        </authorList>
    </citation>
    <scope>NUCLEOTIDE SEQUENCE [LARGE SCALE GENOMIC DNA]</scope>
</reference>
<evidence type="ECO:0000256" key="3">
    <source>
        <dbReference type="ARBA" id="ARBA00009479"/>
    </source>
</evidence>
<dbReference type="GO" id="GO:0005829">
    <property type="term" value="C:cytosol"/>
    <property type="evidence" value="ECO:0007669"/>
    <property type="project" value="UniProtKB-ARBA"/>
</dbReference>
<dbReference type="EMBL" id="MHLC01000021">
    <property type="protein sequence ID" value="OGZ01093.1"/>
    <property type="molecule type" value="Genomic_DNA"/>
</dbReference>
<evidence type="ECO:0000256" key="1">
    <source>
        <dbReference type="ARBA" id="ARBA00004496"/>
    </source>
</evidence>
<comment type="pathway">
    <text evidence="2">Protein biosynthesis; polypeptide chain elongation.</text>
</comment>
<accession>A0A1G2CI58</accession>
<dbReference type="PIRSF" id="PIRSF005901">
    <property type="entry name" value="EF-P"/>
    <property type="match status" value="1"/>
</dbReference>
<dbReference type="InterPro" id="IPR012340">
    <property type="entry name" value="NA-bd_OB-fold"/>
</dbReference>
<comment type="subcellular location">
    <subcellularLocation>
        <location evidence="1">Cytoplasm</location>
    </subcellularLocation>
</comment>
<keyword evidence="6" id="KW-0648">Protein biosynthesis</keyword>
<dbReference type="FunFam" id="2.40.50.140:FF:000004">
    <property type="entry name" value="Elongation factor P"/>
    <property type="match status" value="1"/>
</dbReference>
<dbReference type="GO" id="GO:0003746">
    <property type="term" value="F:translation elongation factor activity"/>
    <property type="evidence" value="ECO:0007669"/>
    <property type="project" value="UniProtKB-KW"/>
</dbReference>
<feature type="domain" description="Elongation factor P C-terminal" evidence="7">
    <location>
        <begin position="130"/>
        <end position="185"/>
    </location>
</feature>
<dbReference type="GO" id="GO:0043043">
    <property type="term" value="P:peptide biosynthetic process"/>
    <property type="evidence" value="ECO:0007669"/>
    <property type="project" value="InterPro"/>
</dbReference>
<dbReference type="InterPro" id="IPR020599">
    <property type="entry name" value="Transl_elong_fac_P/YeiP"/>
</dbReference>